<dbReference type="FunFam" id="2.10.110.10:FF:000005">
    <property type="entry name" value="Testin isoform 1"/>
    <property type="match status" value="1"/>
</dbReference>
<keyword evidence="3 5" id="KW-0862">Zinc</keyword>
<keyword evidence="4 5" id="KW-0440">LIM domain</keyword>
<evidence type="ECO:0000259" key="6">
    <source>
        <dbReference type="PROSITE" id="PS50023"/>
    </source>
</evidence>
<gene>
    <name evidence="8" type="ORF">TBIB3V08_LOCUS7053</name>
</gene>
<name>A0A7R9I269_9NEOP</name>
<dbReference type="PROSITE" id="PS51303">
    <property type="entry name" value="PET"/>
    <property type="match status" value="1"/>
</dbReference>
<dbReference type="InterPro" id="IPR001781">
    <property type="entry name" value="Znf_LIM"/>
</dbReference>
<dbReference type="PROSITE" id="PS00478">
    <property type="entry name" value="LIM_DOMAIN_1"/>
    <property type="match status" value="2"/>
</dbReference>
<feature type="domain" description="LIM zinc-binding" evidence="6">
    <location>
        <begin position="255"/>
        <end position="315"/>
    </location>
</feature>
<dbReference type="Pfam" id="PF00412">
    <property type="entry name" value="LIM"/>
    <property type="match status" value="3"/>
</dbReference>
<dbReference type="SMART" id="SM00132">
    <property type="entry name" value="LIM"/>
    <property type="match status" value="3"/>
</dbReference>
<evidence type="ECO:0000259" key="7">
    <source>
        <dbReference type="PROSITE" id="PS51303"/>
    </source>
</evidence>
<protein>
    <submittedName>
        <fullName evidence="8">Uncharacterized protein</fullName>
    </submittedName>
</protein>
<evidence type="ECO:0000256" key="1">
    <source>
        <dbReference type="ARBA" id="ARBA00022723"/>
    </source>
</evidence>
<evidence type="ECO:0000313" key="8">
    <source>
        <dbReference type="EMBL" id="CAD7444683.1"/>
    </source>
</evidence>
<proteinExistence type="predicted"/>
<keyword evidence="1 5" id="KW-0479">Metal-binding</keyword>
<feature type="domain" description="LIM zinc-binding" evidence="6">
    <location>
        <begin position="189"/>
        <end position="254"/>
    </location>
</feature>
<dbReference type="PANTHER" id="PTHR24211:SF22">
    <property type="entry name" value="TESTIN"/>
    <property type="match status" value="1"/>
</dbReference>
<dbReference type="PROSITE" id="PS50023">
    <property type="entry name" value="LIM_DOMAIN_2"/>
    <property type="match status" value="2"/>
</dbReference>
<dbReference type="PANTHER" id="PTHR24211">
    <property type="entry name" value="LIM DOMAIN-CONTAINING PROTEIN"/>
    <property type="match status" value="1"/>
</dbReference>
<dbReference type="InterPro" id="IPR047120">
    <property type="entry name" value="Pk/Esn/Tes"/>
</dbReference>
<dbReference type="EMBL" id="OD566803">
    <property type="protein sequence ID" value="CAD7444683.1"/>
    <property type="molecule type" value="Genomic_DNA"/>
</dbReference>
<dbReference type="AlphaFoldDB" id="A0A7R9I269"/>
<dbReference type="SUPFAM" id="SSF57716">
    <property type="entry name" value="Glucocorticoid receptor-like (DNA-binding domain)"/>
    <property type="match status" value="2"/>
</dbReference>
<dbReference type="GO" id="GO:0008270">
    <property type="term" value="F:zinc ion binding"/>
    <property type="evidence" value="ECO:0007669"/>
    <property type="project" value="InterPro"/>
</dbReference>
<dbReference type="CDD" id="cd09341">
    <property type="entry name" value="LIM2_Testin_like"/>
    <property type="match status" value="1"/>
</dbReference>
<dbReference type="Pfam" id="PF06297">
    <property type="entry name" value="PET"/>
    <property type="match status" value="1"/>
</dbReference>
<dbReference type="InterPro" id="IPR010442">
    <property type="entry name" value="PET_domain"/>
</dbReference>
<feature type="domain" description="PET" evidence="7">
    <location>
        <begin position="63"/>
        <end position="170"/>
    </location>
</feature>
<sequence>MVDIAAAPSPCHCDAPTPSKLCRNCKCKKEDHDVKDDDGYEQFHILLGTKKIKIKAVLKIRIAEVEKVLSKEAVQNTGGVPFDWVPPNVPEDVVAEYMRHIPVDKLPISGSEGAVYRRQQLERQVPLHDLDASKCDNLSQEEIEGDSMPKSAHIIQHHGKTSERLSKLSGLEGVTADVDLAKAVEEAHLECQECAQPVHSGEVAIFAERAGENAMWHPQCFTCHACKELLVDLVYFFYKSNVYCGRHFADLLNIPRCFACDELIFVKEYTMAEEHAFHVKHFCCFECDVPLGGKKYVVKHDQPVCLSCYAKKYGKKCYTCEKLIAAEDQRVSFNDFHWHVTDSCFCCHQCSKPLAGRKFVVKKEQPLCSSECCVTCEEFNLRDQTHTEENLQTSCDCYKWEKHNERAERLEKCMEDCSSLYKLGHIVPRLHLYNMVEVEYNRATQSMKYKNDFKVEGHDTGPNDQIEINLMNFKIIKSNVLPEPTKQIKLNGVSDGKKNILKNLLQFFRKSSRFISKIKKNFSCLLMTTNPIAH</sequence>
<accession>A0A7R9I269</accession>
<evidence type="ECO:0000256" key="3">
    <source>
        <dbReference type="ARBA" id="ARBA00022833"/>
    </source>
</evidence>
<organism evidence="8">
    <name type="scientific">Timema bartmani</name>
    <dbReference type="NCBI Taxonomy" id="61472"/>
    <lineage>
        <taxon>Eukaryota</taxon>
        <taxon>Metazoa</taxon>
        <taxon>Ecdysozoa</taxon>
        <taxon>Arthropoda</taxon>
        <taxon>Hexapoda</taxon>
        <taxon>Insecta</taxon>
        <taxon>Pterygota</taxon>
        <taxon>Neoptera</taxon>
        <taxon>Polyneoptera</taxon>
        <taxon>Phasmatodea</taxon>
        <taxon>Timematodea</taxon>
        <taxon>Timematoidea</taxon>
        <taxon>Timematidae</taxon>
        <taxon>Timema</taxon>
    </lineage>
</organism>
<evidence type="ECO:0000256" key="4">
    <source>
        <dbReference type="ARBA" id="ARBA00023038"/>
    </source>
</evidence>
<keyword evidence="2" id="KW-0677">Repeat</keyword>
<evidence type="ECO:0000256" key="5">
    <source>
        <dbReference type="PROSITE-ProRule" id="PRU00125"/>
    </source>
</evidence>
<dbReference type="Gene3D" id="2.10.110.10">
    <property type="entry name" value="Cysteine Rich Protein"/>
    <property type="match status" value="3"/>
</dbReference>
<reference evidence="8" key="1">
    <citation type="submission" date="2020-11" db="EMBL/GenBank/DDBJ databases">
        <authorList>
            <person name="Tran Van P."/>
        </authorList>
    </citation>
    <scope>NUCLEOTIDE SEQUENCE</scope>
</reference>
<dbReference type="CDD" id="cd09340">
    <property type="entry name" value="LIM1_Testin_like"/>
    <property type="match status" value="1"/>
</dbReference>
<evidence type="ECO:0000256" key="2">
    <source>
        <dbReference type="ARBA" id="ARBA00022737"/>
    </source>
</evidence>